<organism evidence="2 3">
    <name type="scientific">Candidatus Amunia macphersoniae</name>
    <dbReference type="NCBI Taxonomy" id="3127014"/>
    <lineage>
        <taxon>Bacteria</taxon>
        <taxon>Bacillati</taxon>
        <taxon>Candidatus Dormiibacterota</taxon>
        <taxon>Candidatus Dormibacteria</taxon>
        <taxon>Candidatus Aeolococcales</taxon>
        <taxon>Candidatus Aeolococcaceae</taxon>
        <taxon>Candidatus Amunia</taxon>
    </lineage>
</organism>
<feature type="transmembrane region" description="Helical" evidence="1">
    <location>
        <begin position="59"/>
        <end position="78"/>
    </location>
</feature>
<accession>A0A934KC80</accession>
<dbReference type="AlphaFoldDB" id="A0A934KC80"/>
<dbReference type="EMBL" id="JAEKNN010000024">
    <property type="protein sequence ID" value="MBJ7608743.1"/>
    <property type="molecule type" value="Genomic_DNA"/>
</dbReference>
<keyword evidence="1" id="KW-1133">Transmembrane helix</keyword>
<protein>
    <submittedName>
        <fullName evidence="2">Uncharacterized protein</fullName>
    </submittedName>
</protein>
<evidence type="ECO:0000313" key="2">
    <source>
        <dbReference type="EMBL" id="MBJ7608743.1"/>
    </source>
</evidence>
<comment type="caution">
    <text evidence="2">The sequence shown here is derived from an EMBL/GenBank/DDBJ whole genome shotgun (WGS) entry which is preliminary data.</text>
</comment>
<evidence type="ECO:0000256" key="1">
    <source>
        <dbReference type="SAM" id="Phobius"/>
    </source>
</evidence>
<reference evidence="2 3" key="1">
    <citation type="submission" date="2020-10" db="EMBL/GenBank/DDBJ databases">
        <title>Ca. Dormibacterota MAGs.</title>
        <authorList>
            <person name="Montgomery K."/>
        </authorList>
    </citation>
    <scope>NUCLEOTIDE SEQUENCE [LARGE SCALE GENOMIC DNA]</scope>
    <source>
        <strain evidence="2">Mitchell_Peninsula_5</strain>
    </source>
</reference>
<keyword evidence="1" id="KW-0812">Transmembrane</keyword>
<name>A0A934KC80_9BACT</name>
<dbReference type="Proteomes" id="UP000614410">
    <property type="component" value="Unassembled WGS sequence"/>
</dbReference>
<gene>
    <name evidence="2" type="ORF">JF887_04840</name>
</gene>
<sequence>MQLTNGAAVAGAADTAVFLAQRPQMFRQARGRALGSAGFGALWLALAASSTAQRRRPGAATLALAGVVAAANGAMLAVHLRHKIASPRVFAAAALSGVALADALRRR</sequence>
<evidence type="ECO:0000313" key="3">
    <source>
        <dbReference type="Proteomes" id="UP000614410"/>
    </source>
</evidence>
<proteinExistence type="predicted"/>
<feature type="transmembrane region" description="Helical" evidence="1">
    <location>
        <begin position="33"/>
        <end position="52"/>
    </location>
</feature>
<keyword evidence="1" id="KW-0472">Membrane</keyword>